<dbReference type="AlphaFoldDB" id="A0A1H4G8D5"/>
<organism evidence="3 4">
    <name type="scientific">Chitinophaga terrae</name>
    <name type="common">ex Kim and Jung 2007</name>
    <dbReference type="NCBI Taxonomy" id="408074"/>
    <lineage>
        <taxon>Bacteria</taxon>
        <taxon>Pseudomonadati</taxon>
        <taxon>Bacteroidota</taxon>
        <taxon>Chitinophagia</taxon>
        <taxon>Chitinophagales</taxon>
        <taxon>Chitinophagaceae</taxon>
        <taxon>Chitinophaga</taxon>
    </lineage>
</organism>
<keyword evidence="1" id="KW-0472">Membrane</keyword>
<name>A0A1H4G8D5_9BACT</name>
<dbReference type="Proteomes" id="UP000199656">
    <property type="component" value="Unassembled WGS sequence"/>
</dbReference>
<dbReference type="PANTHER" id="PTHR42903:SF1">
    <property type="entry name" value="INNER MEMBRANE PROTEIN YCCF"/>
    <property type="match status" value="1"/>
</dbReference>
<dbReference type="InterPro" id="IPR052937">
    <property type="entry name" value="Inner_membrane_protein"/>
</dbReference>
<protein>
    <submittedName>
        <fullName evidence="3">Uncharacterized membrane protein YccF, DUF307 family</fullName>
    </submittedName>
</protein>
<feature type="transmembrane region" description="Helical" evidence="1">
    <location>
        <begin position="7"/>
        <end position="27"/>
    </location>
</feature>
<feature type="transmembrane region" description="Helical" evidence="1">
    <location>
        <begin position="64"/>
        <end position="81"/>
    </location>
</feature>
<dbReference type="InterPro" id="IPR005185">
    <property type="entry name" value="YccF"/>
</dbReference>
<sequence length="122" mass="13424">MNFIGNIIWLIFGGFISFIQYMLAGFLLCLTVIGIPFGLQCFKIALFILLPFGREIRNMPSSAGCFSAILNIIWALSAGIGIALTHLFFGVILCLTIIGIPFAVQHFKLVSLAFTPFGKEVY</sequence>
<keyword evidence="4" id="KW-1185">Reference proteome</keyword>
<keyword evidence="1" id="KW-1133">Transmembrane helix</keyword>
<feature type="domain" description="Inner membrane component" evidence="2">
    <location>
        <begin position="4"/>
        <end position="54"/>
    </location>
</feature>
<evidence type="ECO:0000313" key="3">
    <source>
        <dbReference type="EMBL" id="SEB05849.1"/>
    </source>
</evidence>
<dbReference type="NCBIfam" id="NF008740">
    <property type="entry name" value="PRK11770.1-2"/>
    <property type="match status" value="1"/>
</dbReference>
<evidence type="ECO:0000313" key="4">
    <source>
        <dbReference type="Proteomes" id="UP000199656"/>
    </source>
</evidence>
<dbReference type="Pfam" id="PF03733">
    <property type="entry name" value="YccF"/>
    <property type="match status" value="2"/>
</dbReference>
<dbReference type="EMBL" id="FNRL01000034">
    <property type="protein sequence ID" value="SEB05849.1"/>
    <property type="molecule type" value="Genomic_DNA"/>
</dbReference>
<dbReference type="OrthoDB" id="9790567at2"/>
<gene>
    <name evidence="3" type="ORF">SAMN05660909_05041</name>
</gene>
<dbReference type="GO" id="GO:0005886">
    <property type="term" value="C:plasma membrane"/>
    <property type="evidence" value="ECO:0007669"/>
    <property type="project" value="TreeGrafter"/>
</dbReference>
<proteinExistence type="predicted"/>
<reference evidence="4" key="1">
    <citation type="submission" date="2016-10" db="EMBL/GenBank/DDBJ databases">
        <authorList>
            <person name="Varghese N."/>
            <person name="Submissions S."/>
        </authorList>
    </citation>
    <scope>NUCLEOTIDE SEQUENCE [LARGE SCALE GENOMIC DNA]</scope>
    <source>
        <strain evidence="4">DSM 23920</strain>
    </source>
</reference>
<feature type="transmembrane region" description="Helical" evidence="1">
    <location>
        <begin position="87"/>
        <end position="104"/>
    </location>
</feature>
<dbReference type="PANTHER" id="PTHR42903">
    <property type="entry name" value="INNER MEMBRANE PROTEIN YCCF"/>
    <property type="match status" value="1"/>
</dbReference>
<evidence type="ECO:0000259" key="2">
    <source>
        <dbReference type="Pfam" id="PF03733"/>
    </source>
</evidence>
<keyword evidence="1" id="KW-0812">Transmembrane</keyword>
<dbReference type="RefSeq" id="WP_089765322.1">
    <property type="nucleotide sequence ID" value="NZ_BKAT01000056.1"/>
</dbReference>
<evidence type="ECO:0000256" key="1">
    <source>
        <dbReference type="SAM" id="Phobius"/>
    </source>
</evidence>
<accession>A0A1H4G8D5</accession>
<dbReference type="InterPro" id="IPR031308">
    <property type="entry name" value="UCP028777"/>
</dbReference>
<feature type="transmembrane region" description="Helical" evidence="1">
    <location>
        <begin position="33"/>
        <end position="52"/>
    </location>
</feature>
<dbReference type="PIRSF" id="PIRSF028777">
    <property type="entry name" value="UCP028777"/>
    <property type="match status" value="1"/>
</dbReference>
<feature type="domain" description="Inner membrane component" evidence="2">
    <location>
        <begin position="69"/>
        <end position="119"/>
    </location>
</feature>